<dbReference type="STRING" id="1344416.A0A139AM64"/>
<dbReference type="PANTHER" id="PTHR47667">
    <property type="entry name" value="REGULATOR OF TY1 TRANSPOSITION PROTEIN 107"/>
    <property type="match status" value="1"/>
</dbReference>
<dbReference type="EMBL" id="KQ965746">
    <property type="protein sequence ID" value="KXS17654.1"/>
    <property type="molecule type" value="Genomic_DNA"/>
</dbReference>
<dbReference type="OMA" id="THIICSE"/>
<feature type="compositionally biased region" description="Polar residues" evidence="1">
    <location>
        <begin position="567"/>
        <end position="601"/>
    </location>
</feature>
<evidence type="ECO:0000313" key="3">
    <source>
        <dbReference type="EMBL" id="KXS17654.1"/>
    </source>
</evidence>
<feature type="region of interest" description="Disordered" evidence="1">
    <location>
        <begin position="482"/>
        <end position="642"/>
    </location>
</feature>
<evidence type="ECO:0000256" key="1">
    <source>
        <dbReference type="SAM" id="MobiDB-lite"/>
    </source>
</evidence>
<sequence>MIAWINPMVGLERYTDIHTLLSSNGATMPTRYPEPPFDHTFLISPDAYIIPKEVTLVVTDYTDWGSQLNARLRKMCMEKNDGPIAEVTPLFVTTCVKYGKLYDPTRYSPDPTKFFSGIVITCSGLRVPDRTHLYGACVAFGGQYREALTLDVTHLVLVEPEGPKYQAATTHPTLRSAVTTVLPTWLDDCVRVRQLLPCAPYAVPGTAATESTHAAENRSTIPPLLPPLNFKPRSQFLKGRRVFLDPRSFPPDKPNVMSHLSHLVVSCGGELLPNLPTLPEPPTVPLSVPPPGVPHMAVLPHRDHPRAQLEALGCLAGSLDWMRDVVTSEHVTFPKDRVLHYPRPKGGVPGAAKLVIGITRYTGRAREDLKKMVEYIGARFTSALSASNTHCICAEPKGEKYTTGLDWNIELVNHRWLEDTLARLRVQPLSYPQYGVVGADARALESVVGRKEVEVVELQRSGRVTPPLPPDVDMGRSEVEVINVDANNGRTNGVRRPNGRSRAAESTSALAHSEADPIAADSTHTAAMKGSADIQQPLPQSPPASAPALPTEEPASVKHSPPRHLTSGASEVNSKTLPGPISQTASASRGTSKAQATSSRPVNGEAGSKAVALTKRRAGEDALPKQTKKQKQPLEKQVESGARTLKKSAYTSPAIAETGLRLSSNQWKVKIYECGGTAAKNVNDATHLVAKGILRTDSLLTAICLCKRIVGLNWIHDSIAAGMWLDELAYIIRDPEMEVRLNFTIEGSISRAREKKLLTGKLVCVTANVHPDQMMLRRLVEYAGGEFIIKATARSIGDLPPGSIVLSCDQDRATWSHFTRRGFSVYSVDLLFDGLLLQELRMDAGEALLADAHGD</sequence>
<dbReference type="CDD" id="cd18432">
    <property type="entry name" value="BRCT_PAXIP1_rpt6_like"/>
    <property type="match status" value="1"/>
</dbReference>
<dbReference type="SMART" id="SM00292">
    <property type="entry name" value="BRCT"/>
    <property type="match status" value="3"/>
</dbReference>
<feature type="domain" description="BRCT" evidence="2">
    <location>
        <begin position="110"/>
        <end position="203"/>
    </location>
</feature>
<feature type="domain" description="BRCT" evidence="2">
    <location>
        <begin position="671"/>
        <end position="732"/>
    </location>
</feature>
<name>A0A139AM64_GONPJ</name>
<accession>A0A139AM64</accession>
<dbReference type="PANTHER" id="PTHR47667:SF1">
    <property type="entry name" value="REGULATOR OF TY1 TRANSPOSITION PROTEIN 107"/>
    <property type="match status" value="1"/>
</dbReference>
<dbReference type="AlphaFoldDB" id="A0A139AM64"/>
<dbReference type="InterPro" id="IPR001357">
    <property type="entry name" value="BRCT_dom"/>
</dbReference>
<dbReference type="InterPro" id="IPR036420">
    <property type="entry name" value="BRCT_dom_sf"/>
</dbReference>
<dbReference type="PROSITE" id="PS50172">
    <property type="entry name" value="BRCT"/>
    <property type="match status" value="3"/>
</dbReference>
<dbReference type="Pfam" id="PF16589">
    <property type="entry name" value="BRCT_2"/>
    <property type="match status" value="1"/>
</dbReference>
<dbReference type="InterPro" id="IPR053036">
    <property type="entry name" value="CellCycle_DNARepair_Reg"/>
</dbReference>
<gene>
    <name evidence="3" type="ORF">M427DRAFT_54579</name>
</gene>
<organism evidence="3 4">
    <name type="scientific">Gonapodya prolifera (strain JEL478)</name>
    <name type="common">Monoblepharis prolifera</name>
    <dbReference type="NCBI Taxonomy" id="1344416"/>
    <lineage>
        <taxon>Eukaryota</taxon>
        <taxon>Fungi</taxon>
        <taxon>Fungi incertae sedis</taxon>
        <taxon>Chytridiomycota</taxon>
        <taxon>Chytridiomycota incertae sedis</taxon>
        <taxon>Monoblepharidomycetes</taxon>
        <taxon>Monoblepharidales</taxon>
        <taxon>Gonapodyaceae</taxon>
        <taxon>Gonapodya</taxon>
    </lineage>
</organism>
<proteinExistence type="predicted"/>
<dbReference type="Pfam" id="PF12738">
    <property type="entry name" value="PTCB-BRCT"/>
    <property type="match status" value="2"/>
</dbReference>
<keyword evidence="4" id="KW-1185">Reference proteome</keyword>
<reference evidence="3 4" key="1">
    <citation type="journal article" date="2015" name="Genome Biol. Evol.">
        <title>Phylogenomic analyses indicate that early fungi evolved digesting cell walls of algal ancestors of land plants.</title>
        <authorList>
            <person name="Chang Y."/>
            <person name="Wang S."/>
            <person name="Sekimoto S."/>
            <person name="Aerts A.L."/>
            <person name="Choi C."/>
            <person name="Clum A."/>
            <person name="LaButti K.M."/>
            <person name="Lindquist E.A."/>
            <person name="Yee Ngan C."/>
            <person name="Ohm R.A."/>
            <person name="Salamov A.A."/>
            <person name="Grigoriev I.V."/>
            <person name="Spatafora J.W."/>
            <person name="Berbee M.L."/>
        </authorList>
    </citation>
    <scope>NUCLEOTIDE SEQUENCE [LARGE SCALE GENOMIC DNA]</scope>
    <source>
        <strain evidence="3 4">JEL478</strain>
    </source>
</reference>
<dbReference type="OrthoDB" id="342264at2759"/>
<evidence type="ECO:0000313" key="4">
    <source>
        <dbReference type="Proteomes" id="UP000070544"/>
    </source>
</evidence>
<evidence type="ECO:0000259" key="2">
    <source>
        <dbReference type="PROSITE" id="PS50172"/>
    </source>
</evidence>
<dbReference type="SUPFAM" id="SSF52113">
    <property type="entry name" value="BRCT domain"/>
    <property type="match status" value="3"/>
</dbReference>
<dbReference type="Proteomes" id="UP000070544">
    <property type="component" value="Unassembled WGS sequence"/>
</dbReference>
<protein>
    <recommendedName>
        <fullName evidence="2">BRCT domain-containing protein</fullName>
    </recommendedName>
</protein>
<dbReference type="Gene3D" id="3.40.50.10190">
    <property type="entry name" value="BRCT domain"/>
    <property type="match status" value="4"/>
</dbReference>
<feature type="domain" description="BRCT" evidence="2">
    <location>
        <begin position="350"/>
        <end position="434"/>
    </location>
</feature>